<comment type="caution">
    <text evidence="1">The sequence shown here is derived from an EMBL/GenBank/DDBJ whole genome shotgun (WGS) entry which is preliminary data.</text>
</comment>
<name>A0A511MXE1_DEIC1</name>
<dbReference type="Proteomes" id="UP000321306">
    <property type="component" value="Unassembled WGS sequence"/>
</dbReference>
<dbReference type="RefSeq" id="WP_146882700.1">
    <property type="nucleotide sequence ID" value="NZ_BJXB01000003.1"/>
</dbReference>
<accession>A0A511MXE1</accession>
<keyword evidence="2" id="KW-1185">Reference proteome</keyword>
<dbReference type="OrthoDB" id="69154at2"/>
<dbReference type="AlphaFoldDB" id="A0A511MXE1"/>
<gene>
    <name evidence="1" type="ORF">DC3_08900</name>
</gene>
<evidence type="ECO:0000313" key="1">
    <source>
        <dbReference type="EMBL" id="GEM45255.1"/>
    </source>
</evidence>
<organism evidence="1 2">
    <name type="scientific">Deinococcus cellulosilyticus (strain DSM 18568 / NBRC 106333 / KACC 11606 / 5516J-15)</name>
    <dbReference type="NCBI Taxonomy" id="1223518"/>
    <lineage>
        <taxon>Bacteria</taxon>
        <taxon>Thermotogati</taxon>
        <taxon>Deinococcota</taxon>
        <taxon>Deinococci</taxon>
        <taxon>Deinococcales</taxon>
        <taxon>Deinococcaceae</taxon>
        <taxon>Deinococcus</taxon>
    </lineage>
</organism>
<evidence type="ECO:0000313" key="2">
    <source>
        <dbReference type="Proteomes" id="UP000321306"/>
    </source>
</evidence>
<reference evidence="1 2" key="1">
    <citation type="submission" date="2019-07" db="EMBL/GenBank/DDBJ databases">
        <title>Whole genome shotgun sequence of Deinococcus cellulosilyticus NBRC 106333.</title>
        <authorList>
            <person name="Hosoyama A."/>
            <person name="Uohara A."/>
            <person name="Ohji S."/>
            <person name="Ichikawa N."/>
        </authorList>
    </citation>
    <scope>NUCLEOTIDE SEQUENCE [LARGE SCALE GENOMIC DNA]</scope>
    <source>
        <strain evidence="1 2">NBRC 106333</strain>
    </source>
</reference>
<dbReference type="EMBL" id="BJXB01000003">
    <property type="protein sequence ID" value="GEM45255.1"/>
    <property type="molecule type" value="Genomic_DNA"/>
</dbReference>
<proteinExistence type="predicted"/>
<protein>
    <submittedName>
        <fullName evidence="1">Uncharacterized protein</fullName>
    </submittedName>
</protein>
<sequence length="102" mass="11950">MFSLFRKSAPTPKDPYVRQVDQNAFKIRVRTNRHKEVVELRFTRSADIGRQDDGDGFIYRKMVVGPNHFDRGEVTILFDARYNVKDVQTEGCTPIEVKDWDD</sequence>